<dbReference type="Proteomes" id="UP000190797">
    <property type="component" value="Chromosome"/>
</dbReference>
<dbReference type="KEGG" id="noa:BKM31_02720"/>
<evidence type="ECO:0000313" key="2">
    <source>
        <dbReference type="EMBL" id="AQZ60569.1"/>
    </source>
</evidence>
<proteinExistence type="predicted"/>
<dbReference type="STRING" id="1909395.BKM31_02720"/>
<dbReference type="EMBL" id="CP017717">
    <property type="protein sequence ID" value="AQZ60569.1"/>
    <property type="molecule type" value="Genomic_DNA"/>
</dbReference>
<feature type="domain" description="DUF4240" evidence="1">
    <location>
        <begin position="1"/>
        <end position="129"/>
    </location>
</feature>
<protein>
    <recommendedName>
        <fullName evidence="1">DUF4240 domain-containing protein</fullName>
    </recommendedName>
</protein>
<dbReference type="Pfam" id="PF14024">
    <property type="entry name" value="DUF4240"/>
    <property type="match status" value="1"/>
</dbReference>
<dbReference type="InterPro" id="IPR025334">
    <property type="entry name" value="DUF4240"/>
</dbReference>
<reference evidence="3" key="1">
    <citation type="journal article" date="2017" name="Med. Chem. Commun.">
        <title>Nonomuraea sp. ATCC 55076 harbours the largest actinomycete chromosome to date and the kistamicin biosynthetic gene cluster.</title>
        <authorList>
            <person name="Nazari B."/>
            <person name="Forneris C.C."/>
            <person name="Gibson M.I."/>
            <person name="Moon K."/>
            <person name="Schramma K.R."/>
            <person name="Seyedsayamdost M.R."/>
        </authorList>
    </citation>
    <scope>NUCLEOTIDE SEQUENCE [LARGE SCALE GENOMIC DNA]</scope>
    <source>
        <strain evidence="3">ATCC 55076</strain>
    </source>
</reference>
<organism evidence="2 3">
    <name type="scientific">[Actinomadura] parvosata subsp. kistnae</name>
    <dbReference type="NCBI Taxonomy" id="1909395"/>
    <lineage>
        <taxon>Bacteria</taxon>
        <taxon>Bacillati</taxon>
        <taxon>Actinomycetota</taxon>
        <taxon>Actinomycetes</taxon>
        <taxon>Streptosporangiales</taxon>
        <taxon>Streptosporangiaceae</taxon>
        <taxon>Nonomuraea</taxon>
    </lineage>
</organism>
<gene>
    <name evidence="2" type="ORF">BKM31_02720</name>
</gene>
<evidence type="ECO:0000313" key="3">
    <source>
        <dbReference type="Proteomes" id="UP000190797"/>
    </source>
</evidence>
<keyword evidence="3" id="KW-1185">Reference proteome</keyword>
<sequence>MDTTRYWQLVEDARAGAKDEWEVAARLSERLSALPPAEIIAAQQAFWDLMTASYRAPLWGAAYMINGGCSDDGFEYFRGWLVTQGREVFEQVVADPDSLAGLPVIQEAAADWTEKHCEAMLGAAYNAYRAATGEELPHGSYTIRYPALDPGWGFDFEEQRDELSRRLPRLAALYGR</sequence>
<name>A0A1U9ZRK5_9ACTN</name>
<dbReference type="AlphaFoldDB" id="A0A1U9ZRK5"/>
<dbReference type="OrthoDB" id="6200718at2"/>
<evidence type="ECO:0000259" key="1">
    <source>
        <dbReference type="Pfam" id="PF14024"/>
    </source>
</evidence>
<dbReference type="RefSeq" id="WP_080036631.1">
    <property type="nucleotide sequence ID" value="NZ_CP017717.1"/>
</dbReference>
<accession>A0A1U9ZRK5</accession>